<dbReference type="AlphaFoldDB" id="A0A2P8F059"/>
<gene>
    <name evidence="1" type="ORF">CLV44_1056</name>
</gene>
<sequence length="180" mass="20713">MPRKGIFYFATKADMESGLEKIESEVSIKYTRLGLFDSPETTEYKTYKDFPDFGLSTQGTTNSQPIYLIYPSDFKVVPKEVPQRRGGIKYSVNDMNKQMEICFRFVPSGEYEEAYLIPGEFSPGISDFSTSLYKTFRKVFLKNFKKVKSYSVGPEAYQKFESGIPLTPSYKAKPEMYLQC</sequence>
<dbReference type="RefSeq" id="WP_106590906.1">
    <property type="nucleotide sequence ID" value="NZ_PYGI01000005.1"/>
</dbReference>
<protein>
    <submittedName>
        <fullName evidence="1">Uncharacterized protein</fullName>
    </submittedName>
</protein>
<accession>A0A2P8F059</accession>
<evidence type="ECO:0000313" key="2">
    <source>
        <dbReference type="Proteomes" id="UP000242133"/>
    </source>
</evidence>
<keyword evidence="2" id="KW-1185">Reference proteome</keyword>
<dbReference type="EMBL" id="PYGI01000005">
    <property type="protein sequence ID" value="PSL15112.1"/>
    <property type="molecule type" value="Genomic_DNA"/>
</dbReference>
<reference evidence="1 2" key="1">
    <citation type="submission" date="2018-03" db="EMBL/GenBank/DDBJ databases">
        <title>Genomic Encyclopedia of Archaeal and Bacterial Type Strains, Phase II (KMG-II): from individual species to whole genera.</title>
        <authorList>
            <person name="Goeker M."/>
        </authorList>
    </citation>
    <scope>NUCLEOTIDE SEQUENCE [LARGE SCALE GENOMIC DNA]</scope>
    <source>
        <strain evidence="1 2">DSM 17586</strain>
    </source>
</reference>
<evidence type="ECO:0000313" key="1">
    <source>
        <dbReference type="EMBL" id="PSL15112.1"/>
    </source>
</evidence>
<organism evidence="1 2">
    <name type="scientific">Marinobacterium halophilum</name>
    <dbReference type="NCBI Taxonomy" id="267374"/>
    <lineage>
        <taxon>Bacteria</taxon>
        <taxon>Pseudomonadati</taxon>
        <taxon>Pseudomonadota</taxon>
        <taxon>Gammaproteobacteria</taxon>
        <taxon>Oceanospirillales</taxon>
        <taxon>Oceanospirillaceae</taxon>
        <taxon>Marinobacterium</taxon>
    </lineage>
</organism>
<proteinExistence type="predicted"/>
<comment type="caution">
    <text evidence="1">The sequence shown here is derived from an EMBL/GenBank/DDBJ whole genome shotgun (WGS) entry which is preliminary data.</text>
</comment>
<dbReference type="OrthoDB" id="7107872at2"/>
<dbReference type="Proteomes" id="UP000242133">
    <property type="component" value="Unassembled WGS sequence"/>
</dbReference>
<name>A0A2P8F059_9GAMM</name>